<evidence type="ECO:0000259" key="2">
    <source>
        <dbReference type="PROSITE" id="PS50222"/>
    </source>
</evidence>
<dbReference type="PROSITE" id="PS50222">
    <property type="entry name" value="EF_HAND_2"/>
    <property type="match status" value="1"/>
</dbReference>
<dbReference type="GO" id="GO:0005509">
    <property type="term" value="F:calcium ion binding"/>
    <property type="evidence" value="ECO:0007669"/>
    <property type="project" value="InterPro"/>
</dbReference>
<dbReference type="SUPFAM" id="SSF47473">
    <property type="entry name" value="EF-hand"/>
    <property type="match status" value="1"/>
</dbReference>
<feature type="domain" description="EF-hand" evidence="2">
    <location>
        <begin position="155"/>
        <end position="190"/>
    </location>
</feature>
<evidence type="ECO:0000313" key="3">
    <source>
        <dbReference type="EMBL" id="MUM77114.1"/>
    </source>
</evidence>
<dbReference type="PROSITE" id="PS00018">
    <property type="entry name" value="EF_HAND_1"/>
    <property type="match status" value="1"/>
</dbReference>
<dbReference type="RefSeq" id="WP_155932948.1">
    <property type="nucleotide sequence ID" value="NZ_WODC01000003.1"/>
</dbReference>
<feature type="chain" id="PRO_5029447102" evidence="1">
    <location>
        <begin position="24"/>
        <end position="190"/>
    </location>
</feature>
<comment type="caution">
    <text evidence="3">The sequence shown here is derived from an EMBL/GenBank/DDBJ whole genome shotgun (WGS) entry which is preliminary data.</text>
</comment>
<keyword evidence="1" id="KW-0732">Signal</keyword>
<feature type="signal peptide" evidence="1">
    <location>
        <begin position="1"/>
        <end position="23"/>
    </location>
</feature>
<dbReference type="EMBL" id="WODC01000003">
    <property type="protein sequence ID" value="MUM77114.1"/>
    <property type="molecule type" value="Genomic_DNA"/>
</dbReference>
<protein>
    <submittedName>
        <fullName evidence="3">Calcium-binding protein</fullName>
    </submittedName>
</protein>
<dbReference type="AlphaFoldDB" id="A0A7K1KM07"/>
<organism evidence="3 4">
    <name type="scientific">Pseudodesulfovibrio alkaliphilus</name>
    <dbReference type="NCBI Taxonomy" id="2661613"/>
    <lineage>
        <taxon>Bacteria</taxon>
        <taxon>Pseudomonadati</taxon>
        <taxon>Thermodesulfobacteriota</taxon>
        <taxon>Desulfovibrionia</taxon>
        <taxon>Desulfovibrionales</taxon>
        <taxon>Desulfovibrionaceae</taxon>
    </lineage>
</organism>
<dbReference type="InterPro" id="IPR011992">
    <property type="entry name" value="EF-hand-dom_pair"/>
</dbReference>
<evidence type="ECO:0000256" key="1">
    <source>
        <dbReference type="SAM" id="SignalP"/>
    </source>
</evidence>
<name>A0A7K1KM07_9BACT</name>
<reference evidence="3 4" key="1">
    <citation type="submission" date="2019-11" db="EMBL/GenBank/DDBJ databases">
        <title>Pseudodesulfovibrio alkaliphilus, sp. nov., an alkaliphilic sulfate-reducing bacteria from mud volcano of Taman peninsula, Russia.</title>
        <authorList>
            <person name="Frolova A."/>
            <person name="Merkel A.Y."/>
            <person name="Slobodkin A.I."/>
        </authorList>
    </citation>
    <scope>NUCLEOTIDE SEQUENCE [LARGE SCALE GENOMIC DNA]</scope>
    <source>
        <strain evidence="3 4">F-1</strain>
    </source>
</reference>
<keyword evidence="4" id="KW-1185">Reference proteome</keyword>
<evidence type="ECO:0000313" key="4">
    <source>
        <dbReference type="Proteomes" id="UP000461162"/>
    </source>
</evidence>
<dbReference type="InterPro" id="IPR018247">
    <property type="entry name" value="EF_Hand_1_Ca_BS"/>
</dbReference>
<proteinExistence type="predicted"/>
<sequence>MKRFALLSILFAVLALTASVAGAQPPELRGTWRGSSHIMEAAGPREGQCAYVINVQEGQLFSGYKLWFDAKKVLQKETFTGVFGDDGNLYIAERDDGYTMGQRTSKQTMSLYYLEHGALNKAILYKLERVHFVTGFVEIDIDGDRTLVHAEISTHYPLNAERIMAEADTNKDGKLTEAEWEAWKQANTYH</sequence>
<dbReference type="InterPro" id="IPR002048">
    <property type="entry name" value="EF_hand_dom"/>
</dbReference>
<dbReference type="Proteomes" id="UP000461162">
    <property type="component" value="Unassembled WGS sequence"/>
</dbReference>
<dbReference type="Gene3D" id="1.10.238.10">
    <property type="entry name" value="EF-hand"/>
    <property type="match status" value="1"/>
</dbReference>
<accession>A0A7K1KM07</accession>
<gene>
    <name evidence="3" type="ORF">GKC30_05665</name>
</gene>